<dbReference type="Proteomes" id="UP001515480">
    <property type="component" value="Unassembled WGS sequence"/>
</dbReference>
<dbReference type="InterPro" id="IPR023395">
    <property type="entry name" value="MCP_dom_sf"/>
</dbReference>
<name>A0AB34J5E0_PRYPA</name>
<dbReference type="SUPFAM" id="SSF103506">
    <property type="entry name" value="Mitochondrial carrier"/>
    <property type="match status" value="1"/>
</dbReference>
<comment type="subcellular location">
    <subcellularLocation>
        <location evidence="1">Membrane</location>
        <topology evidence="1">Multi-pass membrane protein</topology>
    </subcellularLocation>
</comment>
<evidence type="ECO:0000313" key="8">
    <source>
        <dbReference type="Proteomes" id="UP001515480"/>
    </source>
</evidence>
<evidence type="ECO:0000256" key="2">
    <source>
        <dbReference type="ARBA" id="ARBA00022692"/>
    </source>
</evidence>
<feature type="region of interest" description="Disordered" evidence="6">
    <location>
        <begin position="1"/>
        <end position="32"/>
    </location>
</feature>
<comment type="caution">
    <text evidence="7">The sequence shown here is derived from an EMBL/GenBank/DDBJ whole genome shotgun (WGS) entry which is preliminary data.</text>
</comment>
<dbReference type="PANTHER" id="PTHR47567:SF1">
    <property type="entry name" value="NAD-DEPENDENT EPIMERASE_DEHYDRATASE DOMAIN-CONTAINING PROTEIN"/>
    <property type="match status" value="1"/>
</dbReference>
<feature type="repeat" description="Solcar" evidence="4">
    <location>
        <begin position="135"/>
        <end position="216"/>
    </location>
</feature>
<evidence type="ECO:0000313" key="7">
    <source>
        <dbReference type="EMBL" id="KAL1511746.1"/>
    </source>
</evidence>
<keyword evidence="3 4" id="KW-0472">Membrane</keyword>
<reference evidence="7 8" key="1">
    <citation type="journal article" date="2024" name="Science">
        <title>Giant polyketide synthase enzymes in the biosynthesis of giant marine polyether toxins.</title>
        <authorList>
            <person name="Fallon T.R."/>
            <person name="Shende V.V."/>
            <person name="Wierzbicki I.H."/>
            <person name="Pendleton A.L."/>
            <person name="Watervoot N.F."/>
            <person name="Auber R.P."/>
            <person name="Gonzalez D.J."/>
            <person name="Wisecaver J.H."/>
            <person name="Moore B.S."/>
        </authorList>
    </citation>
    <scope>NUCLEOTIDE SEQUENCE [LARGE SCALE GENOMIC DNA]</scope>
    <source>
        <strain evidence="7 8">12B1</strain>
    </source>
</reference>
<keyword evidence="5" id="KW-0813">Transport</keyword>
<evidence type="ECO:0008006" key="9">
    <source>
        <dbReference type="Google" id="ProtNLM"/>
    </source>
</evidence>
<comment type="similarity">
    <text evidence="5">Belongs to the mitochondrial carrier (TC 2.A.29) family.</text>
</comment>
<evidence type="ECO:0000256" key="5">
    <source>
        <dbReference type="RuleBase" id="RU000488"/>
    </source>
</evidence>
<dbReference type="InterPro" id="IPR018108">
    <property type="entry name" value="MCP_transmembrane"/>
</dbReference>
<dbReference type="PROSITE" id="PS50920">
    <property type="entry name" value="SOLCAR"/>
    <property type="match status" value="1"/>
</dbReference>
<accession>A0AB34J5E0</accession>
<dbReference type="Pfam" id="PF00153">
    <property type="entry name" value="Mito_carr"/>
    <property type="match status" value="2"/>
</dbReference>
<protein>
    <recommendedName>
        <fullName evidence="9">ADP,ATP carrier protein</fullName>
    </recommendedName>
</protein>
<keyword evidence="2 4" id="KW-0812">Transmembrane</keyword>
<gene>
    <name evidence="7" type="ORF">AB1Y20_005034</name>
</gene>
<proteinExistence type="inferred from homology"/>
<sequence length="324" mass="34672">MAAEEAHPAESSAHHRALAHRESEHAARLRRTTSAAHVLEESARRAFGGGVAGAMAMALQVSTLMWLRTTVAFQYRYGGGTADALRALYRQGGVRRFYQGVLPALLQAPLSRFGDTAANSGALSLLHAHGATRELPTGVKTLASAAAATVWRVSLMPLDTLKSMMQVEGAAGVEKLRAKLRAGGPPVLFHGASGLVASAFAGHYFWYGTFNALDASLPKRHSDLLFTLGRNAGVGFCASAVSDTLTNSIRVVKTFRQTSETPISYGDAARTIIRSDGVRGLFGRGLVTRLLANGVQAAVFSATWKYLEKVIAGHVDQQYPRRRN</sequence>
<keyword evidence="8" id="KW-1185">Reference proteome</keyword>
<dbReference type="EMBL" id="JBGBPQ010000013">
    <property type="protein sequence ID" value="KAL1511746.1"/>
    <property type="molecule type" value="Genomic_DNA"/>
</dbReference>
<dbReference type="GO" id="GO:0016020">
    <property type="term" value="C:membrane"/>
    <property type="evidence" value="ECO:0007669"/>
    <property type="project" value="UniProtKB-SubCell"/>
</dbReference>
<dbReference type="PANTHER" id="PTHR47567">
    <property type="entry name" value="MITOCHONDRIAL SUBSTRATE/SOLUTE CARRIER"/>
    <property type="match status" value="1"/>
</dbReference>
<dbReference type="AlphaFoldDB" id="A0AB34J5E0"/>
<organism evidence="7 8">
    <name type="scientific">Prymnesium parvum</name>
    <name type="common">Toxic golden alga</name>
    <dbReference type="NCBI Taxonomy" id="97485"/>
    <lineage>
        <taxon>Eukaryota</taxon>
        <taxon>Haptista</taxon>
        <taxon>Haptophyta</taxon>
        <taxon>Prymnesiophyceae</taxon>
        <taxon>Prymnesiales</taxon>
        <taxon>Prymnesiaceae</taxon>
        <taxon>Prymnesium</taxon>
    </lineage>
</organism>
<dbReference type="Gene3D" id="1.50.40.10">
    <property type="entry name" value="Mitochondrial carrier domain"/>
    <property type="match status" value="1"/>
</dbReference>
<evidence type="ECO:0000256" key="1">
    <source>
        <dbReference type="ARBA" id="ARBA00004141"/>
    </source>
</evidence>
<evidence type="ECO:0000256" key="4">
    <source>
        <dbReference type="PROSITE-ProRule" id="PRU00282"/>
    </source>
</evidence>
<evidence type="ECO:0000256" key="3">
    <source>
        <dbReference type="ARBA" id="ARBA00023136"/>
    </source>
</evidence>
<evidence type="ECO:0000256" key="6">
    <source>
        <dbReference type="SAM" id="MobiDB-lite"/>
    </source>
</evidence>